<evidence type="ECO:0000259" key="6">
    <source>
        <dbReference type="PROSITE" id="PS51635"/>
    </source>
</evidence>
<dbReference type="OrthoDB" id="9770965at2"/>
<dbReference type="InterPro" id="IPR002641">
    <property type="entry name" value="PNPLA_dom"/>
</dbReference>
<dbReference type="EMBL" id="VLPL01000005">
    <property type="protein sequence ID" value="TSJ42476.1"/>
    <property type="molecule type" value="Genomic_DNA"/>
</dbReference>
<comment type="caution">
    <text evidence="7">The sequence shown here is derived from an EMBL/GenBank/DDBJ whole genome shotgun (WGS) entry which is preliminary data.</text>
</comment>
<feature type="short sequence motif" description="GXGXXG" evidence="4">
    <location>
        <begin position="67"/>
        <end position="72"/>
    </location>
</feature>
<evidence type="ECO:0000256" key="1">
    <source>
        <dbReference type="ARBA" id="ARBA00022801"/>
    </source>
</evidence>
<gene>
    <name evidence="7" type="ORF">FO442_11965</name>
</gene>
<feature type="short sequence motif" description="GXSXG" evidence="4">
    <location>
        <begin position="94"/>
        <end position="98"/>
    </location>
</feature>
<keyword evidence="1 4" id="KW-0378">Hydrolase</keyword>
<feature type="short sequence motif" description="DGA/G" evidence="4">
    <location>
        <begin position="245"/>
        <end position="247"/>
    </location>
</feature>
<evidence type="ECO:0000256" key="4">
    <source>
        <dbReference type="PROSITE-ProRule" id="PRU01161"/>
    </source>
</evidence>
<evidence type="ECO:0000313" key="7">
    <source>
        <dbReference type="EMBL" id="TSJ42476.1"/>
    </source>
</evidence>
<evidence type="ECO:0000256" key="5">
    <source>
        <dbReference type="SAM" id="Phobius"/>
    </source>
</evidence>
<protein>
    <submittedName>
        <fullName evidence="7">Patatin-like phospholipase family protein</fullName>
    </submittedName>
</protein>
<keyword evidence="5" id="KW-1133">Transmembrane helix</keyword>
<sequence length="798" mass="90374">MDPAAKVLQKHRAFLNSREIKQKKPRLGKKKLLLILMQLAKRLTIILLLSFAPLFVQSQGIGVVLSGGGASGFAHIGVLKALEENNIPINYITGTSSGALVGAMYASGYSPQEIEDYVLSNKFQLMSQGAIEQRYEFLLREDNENASGISFSFSIDSIFSKSLPTNFIRPELLDFEMLRLFGVSGASHTYNFDSLFVPFRCVASDIVAKKGVVFSNGQLNEAVRASMTFPFYVNPIRINGVLYFDGGLYNNFPSDVMYNSFPVDFIIGSNVSYNAAPPREDDLISQLTNMLVTHTSFKIPCESGIIIEPKSNISTFDFDDVDEAIDAGYESTIAMIDSIKLMIDSRISSEELNKRRTEFRASVHPLIISEVNTTNKNGLDESYVRKSILKNKKTETIADMRFKRRYFRTYATPQIKYLFPTLEAKADSTYALNIKVTEAKPFRIDLGGIISTRAINTGFIQLNYMRLDRFASTIQAGGYFGKFYNSGRANIDLHFPSYYPISASFYGVINRWDYFKSFTTFFDDEKPSFLVQNEVYVGGGIKLPIFNNSKFGLDYRHFETQDRYYQTTDFTNKDTTDRTILFGNTLILTLEHNSLNRKQWATAGTLAQFKAIYSGAQEHSLAGSTSLENYDYRNGHHWFNIRGEIQNFPLSTKYFSFGIHGLASITNLSLLKNYTATLLNMNAFQPLPDLQTYFFSEYRSPQYVGGGLNIIFSLRKNIDIRVDGYWYQPFISITKNDDGTFGYSKPFKGESQVASLSAIYHSPLGPIRASLNYFPKQKTPLAFQFTYGFIIFHERAFR</sequence>
<keyword evidence="3 4" id="KW-0443">Lipid metabolism</keyword>
<proteinExistence type="predicted"/>
<dbReference type="PANTHER" id="PTHR14226:SF29">
    <property type="entry name" value="NEUROPATHY TARGET ESTERASE SWS"/>
    <property type="match status" value="1"/>
</dbReference>
<feature type="domain" description="PNPLA" evidence="6">
    <location>
        <begin position="63"/>
        <end position="258"/>
    </location>
</feature>
<dbReference type="GO" id="GO:0016787">
    <property type="term" value="F:hydrolase activity"/>
    <property type="evidence" value="ECO:0007669"/>
    <property type="project" value="UniProtKB-UniRule"/>
</dbReference>
<name>A0A556MRB2_9FLAO</name>
<dbReference type="InterPro" id="IPR050301">
    <property type="entry name" value="NTE"/>
</dbReference>
<dbReference type="Proteomes" id="UP000316008">
    <property type="component" value="Unassembled WGS sequence"/>
</dbReference>
<keyword evidence="5" id="KW-0812">Transmembrane</keyword>
<feature type="active site" description="Nucleophile" evidence="4">
    <location>
        <position position="96"/>
    </location>
</feature>
<dbReference type="GO" id="GO:0016042">
    <property type="term" value="P:lipid catabolic process"/>
    <property type="evidence" value="ECO:0007669"/>
    <property type="project" value="UniProtKB-UniRule"/>
</dbReference>
<dbReference type="PROSITE" id="PS51635">
    <property type="entry name" value="PNPLA"/>
    <property type="match status" value="1"/>
</dbReference>
<dbReference type="PANTHER" id="PTHR14226">
    <property type="entry name" value="NEUROPATHY TARGET ESTERASE/SWISS CHEESE D.MELANOGASTER"/>
    <property type="match status" value="1"/>
</dbReference>
<keyword evidence="8" id="KW-1185">Reference proteome</keyword>
<dbReference type="AlphaFoldDB" id="A0A556MRB2"/>
<feature type="active site" description="Proton acceptor" evidence="4">
    <location>
        <position position="245"/>
    </location>
</feature>
<evidence type="ECO:0000256" key="3">
    <source>
        <dbReference type="ARBA" id="ARBA00023098"/>
    </source>
</evidence>
<dbReference type="Gene3D" id="3.40.1090.10">
    <property type="entry name" value="Cytosolic phospholipase A2 catalytic domain"/>
    <property type="match status" value="2"/>
</dbReference>
<dbReference type="Pfam" id="PF01734">
    <property type="entry name" value="Patatin"/>
    <property type="match status" value="1"/>
</dbReference>
<dbReference type="CDD" id="cd07205">
    <property type="entry name" value="Pat_PNPLA6_PNPLA7_NTE1_like"/>
    <property type="match status" value="1"/>
</dbReference>
<reference evidence="7 8" key="1">
    <citation type="submission" date="2019-07" db="EMBL/GenBank/DDBJ databases">
        <authorList>
            <person name="Huq M.A."/>
        </authorList>
    </citation>
    <scope>NUCLEOTIDE SEQUENCE [LARGE SCALE GENOMIC DNA]</scope>
    <source>
        <strain evidence="7 8">MAH-3</strain>
    </source>
</reference>
<dbReference type="SUPFAM" id="SSF52151">
    <property type="entry name" value="FabD/lysophospholipase-like"/>
    <property type="match status" value="1"/>
</dbReference>
<keyword evidence="5" id="KW-0472">Membrane</keyword>
<evidence type="ECO:0000256" key="2">
    <source>
        <dbReference type="ARBA" id="ARBA00022963"/>
    </source>
</evidence>
<organism evidence="7 8">
    <name type="scientific">Fluviicola chungangensis</name>
    <dbReference type="NCBI Taxonomy" id="2597671"/>
    <lineage>
        <taxon>Bacteria</taxon>
        <taxon>Pseudomonadati</taxon>
        <taxon>Bacteroidota</taxon>
        <taxon>Flavobacteriia</taxon>
        <taxon>Flavobacteriales</taxon>
        <taxon>Crocinitomicaceae</taxon>
        <taxon>Fluviicola</taxon>
    </lineage>
</organism>
<keyword evidence="2 4" id="KW-0442">Lipid degradation</keyword>
<accession>A0A556MRB2</accession>
<evidence type="ECO:0000313" key="8">
    <source>
        <dbReference type="Proteomes" id="UP000316008"/>
    </source>
</evidence>
<dbReference type="InterPro" id="IPR016035">
    <property type="entry name" value="Acyl_Trfase/lysoPLipase"/>
</dbReference>
<feature type="transmembrane region" description="Helical" evidence="5">
    <location>
        <begin position="32"/>
        <end position="56"/>
    </location>
</feature>